<reference evidence="3" key="1">
    <citation type="submission" date="2017-01" db="EMBL/GenBank/DDBJ databases">
        <authorList>
            <person name="Wang Y."/>
            <person name="White M."/>
            <person name="Kvist S."/>
            <person name="Moncalvo J.-M."/>
        </authorList>
    </citation>
    <scope>NUCLEOTIDE SEQUENCE [LARGE SCALE GENOMIC DNA]</scope>
    <source>
        <strain evidence="3">COL-18-3</strain>
    </source>
</reference>
<name>A0A1R1PT95_ZANCU</name>
<dbReference type="OrthoDB" id="361693at2759"/>
<dbReference type="Pfam" id="PF25758">
    <property type="entry name" value="TPR_IPO11"/>
    <property type="match status" value="1"/>
</dbReference>
<comment type="caution">
    <text evidence="2">The sequence shown here is derived from an EMBL/GenBank/DDBJ whole genome shotgun (WGS) entry which is preliminary data.</text>
</comment>
<dbReference type="InterPro" id="IPR011989">
    <property type="entry name" value="ARM-like"/>
</dbReference>
<evidence type="ECO:0000259" key="1">
    <source>
        <dbReference type="Pfam" id="PF25758"/>
    </source>
</evidence>
<gene>
    <name evidence="2" type="ORF">AX774_g2304</name>
</gene>
<organism evidence="2 3">
    <name type="scientific">Zancudomyces culisetae</name>
    <name type="common">Gut fungus</name>
    <name type="synonym">Smittium culisetae</name>
    <dbReference type="NCBI Taxonomy" id="1213189"/>
    <lineage>
        <taxon>Eukaryota</taxon>
        <taxon>Fungi</taxon>
        <taxon>Fungi incertae sedis</taxon>
        <taxon>Zoopagomycota</taxon>
        <taxon>Kickxellomycotina</taxon>
        <taxon>Harpellomycetes</taxon>
        <taxon>Harpellales</taxon>
        <taxon>Legeriomycetaceae</taxon>
        <taxon>Zancudomyces</taxon>
    </lineage>
</organism>
<accession>A0A1R1PT95</accession>
<keyword evidence="3" id="KW-1185">Reference proteome</keyword>
<feature type="domain" description="Importin-7/11-like TPR repeats" evidence="1">
    <location>
        <begin position="126"/>
        <end position="288"/>
    </location>
</feature>
<evidence type="ECO:0000313" key="2">
    <source>
        <dbReference type="EMBL" id="OMH84188.1"/>
    </source>
</evidence>
<sequence>MSLHELVDDWEFKESEFMQYLEQSVISLAELLIRPELSDSKTRVFKCLLILVQRLESKIMPYVHDIFCHVRDAVQMYTSKAASDSDPIFMGTVIEMVCTLVSVLGYSQSQQNEQPDQPIFYIENFLEFIVPLIRYSIENSLHVLEDGTILWRYTLHSLSDTTLPLMVGNNHPASILLDLFISLCEMFEHCGSTEYFDDYFDLVSSYILLGIASTIPGPDNIYMNKLISVLTMLLDSDTYSSAVLEPITEIIDYLFLKNSEIAQTQLLLDCLDSSGFIESITKPSLLSSDYSKSYVALFISRLLVLPFSFGSLGSTFEPIISNIINHLVSTGIDLMDILVVGYQRYESVEYNPNNTRFQLLLAFATAILAGLGYGSNSVASPNNHAVTYTQLVNDVWLPTLAFNSEEEIISAISSEDSPSYELPHLHRRLVALKSDLVLNYPWKLFLHSRLMHLDLAQFRGNASGKGNELDPGYSQTKLSRNFLDFLATEMESAEFADEFAEMLQS</sequence>
<dbReference type="EMBL" id="LSSK01000240">
    <property type="protein sequence ID" value="OMH84188.1"/>
    <property type="molecule type" value="Genomic_DNA"/>
</dbReference>
<dbReference type="Proteomes" id="UP000188320">
    <property type="component" value="Unassembled WGS sequence"/>
</dbReference>
<dbReference type="Gene3D" id="1.25.10.10">
    <property type="entry name" value="Leucine-rich Repeat Variant"/>
    <property type="match status" value="1"/>
</dbReference>
<dbReference type="InterPro" id="IPR016024">
    <property type="entry name" value="ARM-type_fold"/>
</dbReference>
<dbReference type="SUPFAM" id="SSF48371">
    <property type="entry name" value="ARM repeat"/>
    <property type="match status" value="1"/>
</dbReference>
<evidence type="ECO:0000313" key="3">
    <source>
        <dbReference type="Proteomes" id="UP000188320"/>
    </source>
</evidence>
<dbReference type="AlphaFoldDB" id="A0A1R1PT95"/>
<protein>
    <recommendedName>
        <fullName evidence="1">Importin-7/11-like TPR repeats domain-containing protein</fullName>
    </recommendedName>
</protein>
<dbReference type="InterPro" id="IPR058669">
    <property type="entry name" value="TPR_IPO7/11-like"/>
</dbReference>
<proteinExistence type="predicted"/>